<name>A0A7C9BPB8_9BACT</name>
<evidence type="ECO:0000256" key="1">
    <source>
        <dbReference type="SAM" id="Phobius"/>
    </source>
</evidence>
<dbReference type="RefSeq" id="WP_152766843.1">
    <property type="nucleotide sequence ID" value="NZ_WHLY01000004.1"/>
</dbReference>
<sequence length="112" mass="12799">MKKYSIYRGIDNEIEFKGLRGRYFYYAAGGAVGFIMTTLLLHILGVPVLLNIVFLGLGLLASFLIPTSYNKSHGRWGFDKLPVRSLQPKHIVRYRLIRSIVKQEITIKGRKS</sequence>
<protein>
    <submittedName>
        <fullName evidence="2">DUF4133 domain-containing protein</fullName>
    </submittedName>
</protein>
<comment type="caution">
    <text evidence="2">The sequence shown here is derived from an EMBL/GenBank/DDBJ whole genome shotgun (WGS) entry which is preliminary data.</text>
</comment>
<keyword evidence="1" id="KW-0812">Transmembrane</keyword>
<feature type="transmembrane region" description="Helical" evidence="1">
    <location>
        <begin position="23"/>
        <end position="42"/>
    </location>
</feature>
<dbReference type="Pfam" id="PF13571">
    <property type="entry name" value="DUF4133"/>
    <property type="match status" value="1"/>
</dbReference>
<gene>
    <name evidence="2" type="ORF">GBK04_29735</name>
</gene>
<dbReference type="InterPro" id="IPR025407">
    <property type="entry name" value="DUF4133"/>
</dbReference>
<evidence type="ECO:0000313" key="3">
    <source>
        <dbReference type="Proteomes" id="UP000479293"/>
    </source>
</evidence>
<proteinExistence type="predicted"/>
<feature type="transmembrane region" description="Helical" evidence="1">
    <location>
        <begin position="48"/>
        <end position="65"/>
    </location>
</feature>
<keyword evidence="1" id="KW-0472">Membrane</keyword>
<reference evidence="2 3" key="1">
    <citation type="submission" date="2019-10" db="EMBL/GenBank/DDBJ databases">
        <title>Draft Genome Sequence of Cytophagaceae sp. SJW1-29.</title>
        <authorList>
            <person name="Choi A."/>
        </authorList>
    </citation>
    <scope>NUCLEOTIDE SEQUENCE [LARGE SCALE GENOMIC DNA]</scope>
    <source>
        <strain evidence="2 3">SJW1-29</strain>
    </source>
</reference>
<accession>A0A7C9BPB8</accession>
<dbReference type="EMBL" id="WHLY01000004">
    <property type="protein sequence ID" value="MPR37395.1"/>
    <property type="molecule type" value="Genomic_DNA"/>
</dbReference>
<evidence type="ECO:0000313" key="2">
    <source>
        <dbReference type="EMBL" id="MPR37395.1"/>
    </source>
</evidence>
<organism evidence="2 3">
    <name type="scientific">Salmonirosea aquatica</name>
    <dbReference type="NCBI Taxonomy" id="2654236"/>
    <lineage>
        <taxon>Bacteria</taxon>
        <taxon>Pseudomonadati</taxon>
        <taxon>Bacteroidota</taxon>
        <taxon>Cytophagia</taxon>
        <taxon>Cytophagales</taxon>
        <taxon>Spirosomataceae</taxon>
        <taxon>Salmonirosea</taxon>
    </lineage>
</organism>
<dbReference type="Proteomes" id="UP000479293">
    <property type="component" value="Unassembled WGS sequence"/>
</dbReference>
<dbReference type="AlphaFoldDB" id="A0A7C9BPB8"/>
<keyword evidence="1" id="KW-1133">Transmembrane helix</keyword>
<keyword evidence="3" id="KW-1185">Reference proteome</keyword>